<dbReference type="AlphaFoldDB" id="A0A1H0AR26"/>
<evidence type="ECO:0000256" key="1">
    <source>
        <dbReference type="SAM" id="MobiDB-lite"/>
    </source>
</evidence>
<feature type="transmembrane region" description="Helical" evidence="2">
    <location>
        <begin position="104"/>
        <end position="126"/>
    </location>
</feature>
<accession>A0A1H0AR26</accession>
<evidence type="ECO:0000313" key="6">
    <source>
        <dbReference type="Proteomes" id="UP000199671"/>
    </source>
</evidence>
<keyword evidence="5" id="KW-1185">Reference proteome</keyword>
<dbReference type="Proteomes" id="UP000198541">
    <property type="component" value="Unassembled WGS sequence"/>
</dbReference>
<dbReference type="Proteomes" id="UP000199671">
    <property type="component" value="Unassembled WGS sequence"/>
</dbReference>
<feature type="region of interest" description="Disordered" evidence="1">
    <location>
        <begin position="1"/>
        <end position="52"/>
    </location>
</feature>
<keyword evidence="2" id="KW-0472">Membrane</keyword>
<evidence type="ECO:0000313" key="4">
    <source>
        <dbReference type="EMBL" id="SDN35950.1"/>
    </source>
</evidence>
<sequence length="163" mass="17619">MCASMASEHDQGELIDETETVPASGSLYDGIQIEGPLPTPRDRPPTVGGAPGDEAAADALADSLGAEVSPIDEVDTVPAGGRLEGNIDKEIYMEFRREGTRSRLAYVLGVTLILIVVVGAVGWLFFGRPLNWESFTAPILTLIATAAGFYFRDRQIEPRRQDR</sequence>
<reference evidence="4 6" key="2">
    <citation type="submission" date="2016-10" db="EMBL/GenBank/DDBJ databases">
        <authorList>
            <person name="de Groot N.N."/>
        </authorList>
    </citation>
    <scope>NUCLEOTIDE SEQUENCE [LARGE SCALE GENOMIC DNA]</scope>
    <source>
        <strain evidence="4">DSM 27982</strain>
        <strain evidence="3 6">KPR-7B</strain>
    </source>
</reference>
<name>A0A1H0AR26_9ACTO</name>
<gene>
    <name evidence="3" type="ORF">SAMN04487766_101361</name>
    <name evidence="4" type="ORF">SAMN05216355_10286</name>
</gene>
<feature type="transmembrane region" description="Helical" evidence="2">
    <location>
        <begin position="132"/>
        <end position="151"/>
    </location>
</feature>
<dbReference type="EMBL" id="FNIM01000002">
    <property type="protein sequence ID" value="SDN35950.1"/>
    <property type="molecule type" value="Genomic_DNA"/>
</dbReference>
<keyword evidence="2" id="KW-1133">Transmembrane helix</keyword>
<reference evidence="5" key="1">
    <citation type="submission" date="2016-10" db="EMBL/GenBank/DDBJ databases">
        <authorList>
            <person name="Varghese N."/>
            <person name="Submissions S."/>
        </authorList>
    </citation>
    <scope>NUCLEOTIDE SEQUENCE [LARGE SCALE GENOMIC DNA]</scope>
    <source>
        <strain evidence="5">DSM 27982</strain>
    </source>
</reference>
<dbReference type="EMBL" id="FNHU01000001">
    <property type="protein sequence ID" value="SDM32218.1"/>
    <property type="molecule type" value="Genomic_DNA"/>
</dbReference>
<keyword evidence="2" id="KW-0812">Transmembrane</keyword>
<proteinExistence type="predicted"/>
<evidence type="ECO:0000256" key="2">
    <source>
        <dbReference type="SAM" id="Phobius"/>
    </source>
</evidence>
<organism evidence="4 5">
    <name type="scientific">Actinomyces ruminicola</name>
    <dbReference type="NCBI Taxonomy" id="332524"/>
    <lineage>
        <taxon>Bacteria</taxon>
        <taxon>Bacillati</taxon>
        <taxon>Actinomycetota</taxon>
        <taxon>Actinomycetes</taxon>
        <taxon>Actinomycetales</taxon>
        <taxon>Actinomycetaceae</taxon>
        <taxon>Actinomyces</taxon>
    </lineage>
</organism>
<evidence type="ECO:0000313" key="3">
    <source>
        <dbReference type="EMBL" id="SDM32218.1"/>
    </source>
</evidence>
<protein>
    <submittedName>
        <fullName evidence="4">Uncharacterized protein</fullName>
    </submittedName>
</protein>
<evidence type="ECO:0000313" key="5">
    <source>
        <dbReference type="Proteomes" id="UP000198541"/>
    </source>
</evidence>
<dbReference type="STRING" id="332524.SAMN04487766_101361"/>